<keyword evidence="2" id="KW-1185">Reference proteome</keyword>
<dbReference type="EMBL" id="JBHSDL010000014">
    <property type="protein sequence ID" value="MFC4374908.1"/>
    <property type="molecule type" value="Genomic_DNA"/>
</dbReference>
<dbReference type="Pfam" id="PF18993">
    <property type="entry name" value="Rv0078B"/>
    <property type="match status" value="1"/>
</dbReference>
<protein>
    <submittedName>
        <fullName evidence="1">Uncharacterized protein</fullName>
    </submittedName>
</protein>
<reference evidence="2" key="1">
    <citation type="journal article" date="2019" name="Int. J. Syst. Evol. Microbiol.">
        <title>The Global Catalogue of Microorganisms (GCM) 10K type strain sequencing project: providing services to taxonomists for standard genome sequencing and annotation.</title>
        <authorList>
            <consortium name="The Broad Institute Genomics Platform"/>
            <consortium name="The Broad Institute Genome Sequencing Center for Infectious Disease"/>
            <person name="Wu L."/>
            <person name="Ma J."/>
        </authorList>
    </citation>
    <scope>NUCLEOTIDE SEQUENCE [LARGE SCALE GENOMIC DNA]</scope>
    <source>
        <strain evidence="2">IBRC-M 10490</strain>
    </source>
</reference>
<proteinExistence type="predicted"/>
<accession>A0ABV8VFV8</accession>
<name>A0ABV8VFV8_9NOCA</name>
<comment type="caution">
    <text evidence="1">The sequence shown here is derived from an EMBL/GenBank/DDBJ whole genome shotgun (WGS) entry which is preliminary data.</text>
</comment>
<evidence type="ECO:0000313" key="2">
    <source>
        <dbReference type="Proteomes" id="UP001595844"/>
    </source>
</evidence>
<sequence>MTEGTPAQRLRLALEMSEFGVQMYRTRMRRMYPSASQSELDDMVASWLMSRSGATDAVTSPSRRFV</sequence>
<evidence type="ECO:0000313" key="1">
    <source>
        <dbReference type="EMBL" id="MFC4374908.1"/>
    </source>
</evidence>
<dbReference type="Proteomes" id="UP001595844">
    <property type="component" value="Unassembled WGS sequence"/>
</dbReference>
<dbReference type="RefSeq" id="WP_378560731.1">
    <property type="nucleotide sequence ID" value="NZ_JBHSDL010000014.1"/>
</dbReference>
<organism evidence="1 2">
    <name type="scientific">Nocardia halotolerans</name>
    <dbReference type="NCBI Taxonomy" id="1755878"/>
    <lineage>
        <taxon>Bacteria</taxon>
        <taxon>Bacillati</taxon>
        <taxon>Actinomycetota</taxon>
        <taxon>Actinomycetes</taxon>
        <taxon>Mycobacteriales</taxon>
        <taxon>Nocardiaceae</taxon>
        <taxon>Nocardia</taxon>
    </lineage>
</organism>
<dbReference type="InterPro" id="IPR044054">
    <property type="entry name" value="Rv0078B"/>
</dbReference>
<gene>
    <name evidence="1" type="ORF">ACFO5K_12435</name>
</gene>